<feature type="compositionally biased region" description="Low complexity" evidence="1">
    <location>
        <begin position="192"/>
        <end position="203"/>
    </location>
</feature>
<dbReference type="EMBL" id="JACEZT010000008">
    <property type="protein sequence ID" value="MBA5638128.1"/>
    <property type="molecule type" value="Genomic_DNA"/>
</dbReference>
<dbReference type="PROSITE" id="PS51354">
    <property type="entry name" value="GLUTAREDOXIN_2"/>
    <property type="match status" value="1"/>
</dbReference>
<dbReference type="RefSeq" id="WP_182163384.1">
    <property type="nucleotide sequence ID" value="NZ_JACEZT010000008.1"/>
</dbReference>
<evidence type="ECO:0000256" key="1">
    <source>
        <dbReference type="SAM" id="MobiDB-lite"/>
    </source>
</evidence>
<feature type="domain" description="Glutaredoxin" evidence="3">
    <location>
        <begin position="92"/>
        <end position="146"/>
    </location>
</feature>
<accession>A0A7W2ICD6</accession>
<dbReference type="Gene3D" id="3.40.30.10">
    <property type="entry name" value="Glutaredoxin"/>
    <property type="match status" value="1"/>
</dbReference>
<keyword evidence="6" id="KW-1185">Reference proteome</keyword>
<evidence type="ECO:0000259" key="3">
    <source>
        <dbReference type="Pfam" id="PF00462"/>
    </source>
</evidence>
<comment type="caution">
    <text evidence="5">The sequence shown here is derived from an EMBL/GenBank/DDBJ whole genome shotgun (WGS) entry which is preliminary data.</text>
</comment>
<dbReference type="Proteomes" id="UP000534388">
    <property type="component" value="Unassembled WGS sequence"/>
</dbReference>
<sequence>MSNVLAKPATPLASGLAAPLAGALALSLLLAAGPAAAQMYKWVDSKGVTHYSDAPPPPEAAAKTKVEIKSFATGPQADLPPQLAEAARNRPVTLYSTSPCEICDQARAMLRARGIPYKEKTVNTPEDRAALNQAGGKGQLPLLLVGRTRQVGFEQNSWDVLLSDAGYPTENMLPPDFRQAAPTPAAPPPVPSAAEQAAAAAKATADEAARLKKLPPLNATPDFQF</sequence>
<dbReference type="SUPFAM" id="SSF52833">
    <property type="entry name" value="Thioredoxin-like"/>
    <property type="match status" value="1"/>
</dbReference>
<evidence type="ECO:0000259" key="4">
    <source>
        <dbReference type="Pfam" id="PF13511"/>
    </source>
</evidence>
<evidence type="ECO:0000256" key="2">
    <source>
        <dbReference type="SAM" id="SignalP"/>
    </source>
</evidence>
<evidence type="ECO:0000313" key="5">
    <source>
        <dbReference type="EMBL" id="MBA5638128.1"/>
    </source>
</evidence>
<proteinExistence type="predicted"/>
<keyword evidence="2" id="KW-0732">Signal</keyword>
<dbReference type="AlphaFoldDB" id="A0A7W2ICD6"/>
<name>A0A7W2ICD6_9BURK</name>
<dbReference type="InterPro" id="IPR025392">
    <property type="entry name" value="DUF4124"/>
</dbReference>
<feature type="chain" id="PRO_5030591471" evidence="2">
    <location>
        <begin position="38"/>
        <end position="225"/>
    </location>
</feature>
<reference evidence="5 6" key="1">
    <citation type="submission" date="2020-07" db="EMBL/GenBank/DDBJ databases">
        <title>Novel species isolated from subtropical streams in China.</title>
        <authorList>
            <person name="Lu H."/>
        </authorList>
    </citation>
    <scope>NUCLEOTIDE SEQUENCE [LARGE SCALE GENOMIC DNA]</scope>
    <source>
        <strain evidence="5 6">LX20W</strain>
    </source>
</reference>
<dbReference type="InterPro" id="IPR002109">
    <property type="entry name" value="Glutaredoxin"/>
</dbReference>
<protein>
    <submittedName>
        <fullName evidence="5">Glutaredoxin family protein</fullName>
    </submittedName>
</protein>
<dbReference type="InterPro" id="IPR036249">
    <property type="entry name" value="Thioredoxin-like_sf"/>
</dbReference>
<dbReference type="CDD" id="cd02976">
    <property type="entry name" value="NrdH"/>
    <property type="match status" value="1"/>
</dbReference>
<feature type="signal peptide" evidence="2">
    <location>
        <begin position="1"/>
        <end position="37"/>
    </location>
</feature>
<organism evidence="5 6">
    <name type="scientific">Rugamonas brunnea</name>
    <dbReference type="NCBI Taxonomy" id="2758569"/>
    <lineage>
        <taxon>Bacteria</taxon>
        <taxon>Pseudomonadati</taxon>
        <taxon>Pseudomonadota</taxon>
        <taxon>Betaproteobacteria</taxon>
        <taxon>Burkholderiales</taxon>
        <taxon>Oxalobacteraceae</taxon>
        <taxon>Telluria group</taxon>
        <taxon>Rugamonas</taxon>
    </lineage>
</organism>
<dbReference type="Pfam" id="PF00462">
    <property type="entry name" value="Glutaredoxin"/>
    <property type="match status" value="1"/>
</dbReference>
<evidence type="ECO:0000313" key="6">
    <source>
        <dbReference type="Proteomes" id="UP000534388"/>
    </source>
</evidence>
<feature type="region of interest" description="Disordered" evidence="1">
    <location>
        <begin position="176"/>
        <end position="225"/>
    </location>
</feature>
<gene>
    <name evidence="5" type="ORF">H3H37_13795</name>
</gene>
<feature type="domain" description="DUF4124" evidence="4">
    <location>
        <begin position="26"/>
        <end position="73"/>
    </location>
</feature>
<dbReference type="Pfam" id="PF13511">
    <property type="entry name" value="DUF4124"/>
    <property type="match status" value="1"/>
</dbReference>